<evidence type="ECO:0000313" key="3">
    <source>
        <dbReference type="EMBL" id="MCA5005817.1"/>
    </source>
</evidence>
<evidence type="ECO:0000259" key="1">
    <source>
        <dbReference type="PROSITE" id="PS50022"/>
    </source>
</evidence>
<reference evidence="3" key="1">
    <citation type="submission" date="2020-10" db="EMBL/GenBank/DDBJ databases">
        <authorList>
            <person name="Lu T."/>
            <person name="Wang Q."/>
            <person name="Han X."/>
        </authorList>
    </citation>
    <scope>NUCLEOTIDE SEQUENCE</scope>
    <source>
        <strain evidence="3">WQ 366</strain>
    </source>
</reference>
<organism evidence="3 4">
    <name type="scientific">Sphingobacterium bovistauri</name>
    <dbReference type="NCBI Taxonomy" id="2781959"/>
    <lineage>
        <taxon>Bacteria</taxon>
        <taxon>Pseudomonadati</taxon>
        <taxon>Bacteroidota</taxon>
        <taxon>Sphingobacteriia</taxon>
        <taxon>Sphingobacteriales</taxon>
        <taxon>Sphingobacteriaceae</taxon>
        <taxon>Sphingobacterium</taxon>
    </lineage>
</organism>
<dbReference type="InterPro" id="IPR051244">
    <property type="entry name" value="TCAF"/>
</dbReference>
<name>A0ABS7Z8F9_9SPHI</name>
<dbReference type="Gene3D" id="2.60.120.260">
    <property type="entry name" value="Galactose-binding domain-like"/>
    <property type="match status" value="1"/>
</dbReference>
<feature type="domain" description="Peptidase M60" evidence="2">
    <location>
        <begin position="99"/>
        <end position="421"/>
    </location>
</feature>
<dbReference type="PROSITE" id="PS51723">
    <property type="entry name" value="PEPTIDASE_M60"/>
    <property type="match status" value="1"/>
</dbReference>
<keyword evidence="4" id="KW-1185">Reference proteome</keyword>
<dbReference type="InterPro" id="IPR000421">
    <property type="entry name" value="FA58C"/>
</dbReference>
<accession>A0ABS7Z8F9</accession>
<dbReference type="PROSITE" id="PS51257">
    <property type="entry name" value="PROKAR_LIPOPROTEIN"/>
    <property type="match status" value="1"/>
</dbReference>
<dbReference type="SUPFAM" id="SSF49785">
    <property type="entry name" value="Galactose-binding domain-like"/>
    <property type="match status" value="1"/>
</dbReference>
<proteinExistence type="predicted"/>
<dbReference type="Gene3D" id="2.60.120.1250">
    <property type="entry name" value="Peptidase M60, enhancin-like domain 1"/>
    <property type="match status" value="1"/>
</dbReference>
<dbReference type="PANTHER" id="PTHR15730:SF5">
    <property type="entry name" value="SI:CH211-210B2.2-RELATED"/>
    <property type="match status" value="1"/>
</dbReference>
<dbReference type="Gene3D" id="3.40.390.80">
    <property type="entry name" value="Peptidase M60, enhancin-like domain 2"/>
    <property type="match status" value="1"/>
</dbReference>
<dbReference type="Proteomes" id="UP001165302">
    <property type="component" value="Unassembled WGS sequence"/>
</dbReference>
<dbReference type="RefSeq" id="WP_225553931.1">
    <property type="nucleotide sequence ID" value="NZ_JADEYP010000022.1"/>
</dbReference>
<evidence type="ECO:0000259" key="2">
    <source>
        <dbReference type="PROSITE" id="PS51723"/>
    </source>
</evidence>
<dbReference type="SMART" id="SM01276">
    <property type="entry name" value="M60-like"/>
    <property type="match status" value="1"/>
</dbReference>
<dbReference type="Gene3D" id="1.10.390.30">
    <property type="entry name" value="Peptidase M60, enhancin-like domain 3"/>
    <property type="match status" value="1"/>
</dbReference>
<dbReference type="InterPro" id="IPR008979">
    <property type="entry name" value="Galactose-bd-like_sf"/>
</dbReference>
<evidence type="ECO:0000313" key="4">
    <source>
        <dbReference type="Proteomes" id="UP001165302"/>
    </source>
</evidence>
<dbReference type="EMBL" id="JADEYP010000022">
    <property type="protein sequence ID" value="MCA5005817.1"/>
    <property type="molecule type" value="Genomic_DNA"/>
</dbReference>
<dbReference type="PROSITE" id="PS50022">
    <property type="entry name" value="FA58C_3"/>
    <property type="match status" value="1"/>
</dbReference>
<dbReference type="PANTHER" id="PTHR15730">
    <property type="entry name" value="EXPERIMENTAL AUTOIMMUNE PROSTATITIS ANTIGEN 2-RELATED"/>
    <property type="match status" value="1"/>
</dbReference>
<protein>
    <submittedName>
        <fullName evidence="3">Discoidin domain-containing protein</fullName>
    </submittedName>
</protein>
<sequence>MRINLKNIYIIVLALVVLSSCGKYGYDFENGFNSGDKDPSEISTDTAMNIADKSLYHRARIYPGLVGDNVKRIADTLINFDMDYVYVSAQDLKVSNVPQPIYSTGLYAPAGENIKIIVPRDVLGLTVQVGVHTDNLTGKEVLRRDPVIFTKKELFPGVNYVKNLYGGTILIITNNSRTAPVELRFSGAVRSPDYILGKTNVQDWLKDVENTAVPWLEVRSERVIFSIPRNMVINYKADAANVEGALTEWNEIYVKDFYDWMGLMPNAKDLKNRYPDLPERAMLDIQPSAGYAHSGNPWVAQADRHWFRMFTDRNYILNPENLGEVSWGAFHELGHNYQQGGTWSWSGLGETTNNLFVWKAANRLNRLAIANHPAIRGAFAAGLEYAARTSGKNIITDPVTSTDNHPFVKILLFLQIYNKAIGKNGESGWDFMPYIYNNARNTEYSFSLDEAKRDFFYRNLCDFTGKDYQKFCKAWGIQISALARREMAAKYPPLEKAIWTYNPLTNTGGEGTINPKEDIDISEWTIFAKSTEEPTGEGANNGQAIRIIDGKTDTFWHSQWSAAVATLPHSITFSLKANEIVKGFYLVPRTNSTGQRPKKIEIQVSIDNSNYTTLTEADLADGYSFNMSNTVDRKEFRLKQSREIRFVRIYFRENNHSGNTNHAVSEFGAFYDVD</sequence>
<dbReference type="Pfam" id="PF13402">
    <property type="entry name" value="Peptidase_M60"/>
    <property type="match status" value="1"/>
</dbReference>
<dbReference type="InterPro" id="IPR042279">
    <property type="entry name" value="Pep_M60_3"/>
</dbReference>
<feature type="domain" description="F5/8 type C" evidence="1">
    <location>
        <begin position="514"/>
        <end position="669"/>
    </location>
</feature>
<dbReference type="Pfam" id="PF00754">
    <property type="entry name" value="F5_F8_type_C"/>
    <property type="match status" value="1"/>
</dbReference>
<gene>
    <name evidence="3" type="ORF">IPZ78_11710</name>
</gene>
<comment type="caution">
    <text evidence="3">The sequence shown here is derived from an EMBL/GenBank/DDBJ whole genome shotgun (WGS) entry which is preliminary data.</text>
</comment>
<dbReference type="InterPro" id="IPR035423">
    <property type="entry name" value="M60-like_N"/>
</dbReference>
<dbReference type="InterPro" id="IPR031161">
    <property type="entry name" value="Peptidase_M60_dom"/>
</dbReference>
<dbReference type="Pfam" id="PF17291">
    <property type="entry name" value="M60-like_N"/>
    <property type="match status" value="1"/>
</dbReference>